<dbReference type="eggNOG" id="KOG3602">
    <property type="taxonomic scope" value="Eukaryota"/>
</dbReference>
<dbReference type="InterPro" id="IPR057588">
    <property type="entry name" value="NWD1/2-like_WH"/>
</dbReference>
<feature type="repeat" description="WD" evidence="3">
    <location>
        <begin position="2227"/>
        <end position="2269"/>
    </location>
</feature>
<dbReference type="STRING" id="400682.A0A1X7U4E1"/>
<dbReference type="InterPro" id="IPR008858">
    <property type="entry name" value="TROVE_dom"/>
</dbReference>
<dbReference type="PROSITE" id="PS50988">
    <property type="entry name" value="TROVE"/>
    <property type="match status" value="1"/>
</dbReference>
<feature type="region of interest" description="Disordered" evidence="4">
    <location>
        <begin position="77"/>
        <end position="204"/>
    </location>
</feature>
<feature type="region of interest" description="Disordered" evidence="4">
    <location>
        <begin position="525"/>
        <end position="613"/>
    </location>
</feature>
<feature type="repeat" description="WD" evidence="3">
    <location>
        <begin position="1923"/>
        <end position="1964"/>
    </location>
</feature>
<dbReference type="SUPFAM" id="SSF52540">
    <property type="entry name" value="P-loop containing nucleoside triphosphate hydrolases"/>
    <property type="match status" value="1"/>
</dbReference>
<feature type="compositionally biased region" description="Basic residues" evidence="4">
    <location>
        <begin position="529"/>
        <end position="538"/>
    </location>
</feature>
<dbReference type="InterPro" id="IPR019775">
    <property type="entry name" value="WD40_repeat_CS"/>
</dbReference>
<feature type="repeat" description="WD" evidence="3">
    <location>
        <begin position="2133"/>
        <end position="2172"/>
    </location>
</feature>
<feature type="repeat" description="WD" evidence="3">
    <location>
        <begin position="1965"/>
        <end position="2006"/>
    </location>
</feature>
<evidence type="ECO:0000259" key="5">
    <source>
        <dbReference type="PROSITE" id="PS50988"/>
    </source>
</evidence>
<sequence>MGYSTEGVSVHNNYKPFLLRVAVPQSALPEVMSTLTERKWSPALTSSLLEKSKTSGSGRLTTKSSLLVKAAPSLTVPAKPATTSPAVTANGPLKALSRPEPTLSTRGSLTRSSGTAATSSSSLSTRSSFSQSKLTNTQLASGSKPGISSAIKTERPTKADLTSRQLTSTNLTSSNLTSSHLTSSQLTSNSLTTSSTLSSGTGTNRSLVTATSIDRPSLQSAISTTNSSLTGKPLVHSKPLTPSMLQGRPVPVSTMTAKSPLISKSSVALSGRKNTGKPAIKKPTLSTTIKLMKAPTIATTSTKPMATTGAAAQLSKSLLSSSSGSKAAPNTGGQSRYIAVIEESEELPVYDFTQGPLGTPQFHVQFSSQGSVIDAKSMAALPDVIKFKLNLVQTVATSLLASPDYFNRKDPTGCHLRSLAKTLSHYDGEFLLKVALYTRCDLNIRATANYLLAIAASDPAYRPHLKKYYSASVRLPSDWIEIAEMYQSLHDKSINFGSLPTALRKVMSKKFVEFDGYQLAKYNKDTSKKKNKRNKKGKKENTKTAGPVRSATAPAAERPKSFASAVTKPVPPKVKKSVSVELDKKTKDDESDDDSDTDTDSVEGESESESEEELERLKFTLKQIIRKIHISQPVDHVMCLVGKKYPETPEDFRCSGLPGTWDQDRAGKRMKLPIPETWETQVSLKGNKAKVWEELIDHKKLPFMAMLRNIRNLIIAGVSMAHHKWVIERLTDERAVVNSRQFPFRFFSAYEVLNQLENQSKMKPMPFPVQKRSIKPLKKPKKVKPLPEIDSDVIRRYRNALDTSLMIATYHNVQPIKGSTVVLCNAGSDMNKPCTTARGLGKPRTVTEIGVLLALMCKYACEKCSLCVYGNSSYSQVSLKEGTILHNMEQVLNIVTTDGLDGLPGKVPAEFLRSLLVDRVQVDNLILLTNEMNMESHDGKGVLNFLEKYRHVVNPNLLFVSIDLSGRSVGVASTVSPSHPNNIHLSGYSDKILQFIAERSDSGQLVYIERIDEAYKLKDTKAPALLPPTGSTTTPSLSLSAPQTKWRTARIFISSTFRDMHGERDLLTRYVFPELRRRAHDLRVYLYEVDLRWGVTEEDTKHHKAIEICMTEISKSNYFIGILGQRYGWCPGEYSVPDSEEYDWIRDYPKGRSITELEMYHGALADPDKVAGKAFFYFRDKGVMDEIPTKYIGHFKDESFENEEKIESLKSKIRTSGIEVFDNYPSHWMGVVQNKPMLSSLEDFGKRVINNLWNTIQRDYPLEEEPENPYELASELNEEIMVHEGGTFIGRRSILHEGLAAINESKGVVLFTGKPGSGKTAFMAEVAEKFSEDAVSVHFVGTFPGSSSISFILSSICWEAKKRFSIKKPIPGDYLELAKEWITFIQTHQVSNYIVFIDGVELLDDENNGRSLNWIPTNLPDNVTIVLSVNEGSSCLKILKKRDPPPKEVIVGNLDMSDKADIVRSKLAHYRKELDESPFNNQMKLLLTKREAGNPLYLLLACEELRMFGVYEEVGAFLKKLPTTTAGLLQDVLSRLEEEHGAELVSSALTILCLVRDGLKETEMANILSLLFSNPSTGGKGRVPPSVLARLIRSMQTFLQPYQSHASETLILSHKEIEKAVKSRYLRGAGADRERQLHKIIAQYFRSNIDPTNDLSFTGTDTHSFNELPYHLVAAGDWKELETIACNLKFAVQKSQLGLSRELMNDYNPSLANVPAAKAREVSRFLQLPKVVSFKEFISRNLHILVNTPSLALQQAVNEPESSIVCNEAKELLAKASYPLVYWINKPTGSSSCKMTIPSHGDPALTIAVSPDGRSLVTGHKSSIIRIYDTDAGKEIKSLVGHSSSVNCLCFVSQDRLCSASHDNTLSLWNLTEGFRLSVLKGHTRSVRFCSASANGKNLVSVSWDKTIRVWRGTDGSLVSVLKGGRSTSINCLSFHPEGQLIVTGCWDSTLRIWDTFNKKKLKTLKGHASSVQACLYLKSGQHIVSASLDGDVRIWSSRTGITVGTINGHAGPITSLSFSSTGDHLITGSNDSLVKVWSGTMGTPIGSLGNGGVNGSSNCMSYDAGSKLVTVGYQDGSVVQYHIQTEAEVFHHRVHSGPVKVIIAQGGSFMTGSGDQTLKIWTPSSLPKAVSLEAHTGPITAAVWTKQVLVSAGEDFIMYLWPSDTSRHLSKSKIPSIEPVGKLTGHTGLIASMSISIDGMTLASVSHDKSIMIWNMLSKKCIHTIQGAHPDWINSCCFTKSGPELLITGSNDFNIKVWDTSDWKLKATLKGHTSAVNTVSSSNGCIVSGSSDGLIKVWTRKGVKITTLKGHSQRVNSVTISSLTGGASDELWGETEEEGEGAGDIDPSLKSTQSKKELSNIIILSTSDEGTVNIWKPFIPNELMTLSGHSDRVLAVTCSQSDTIVTTSLDETIRVWRPALPQPERLLVASGCTSRAHVGPVTGVRLVKVESSGNILATTIGRDGYFMVHVHNETTPLSHLYKVRVSDKALTAVEMSKNLQVVVGSDTGEITVWKLTEKEYPSLVVTIPSKNLMGPAPISQVRLTNDRNFLIASSWNNQLMALHNGRRPVAKMEGHKDWVIDTCTVSTGSNQSTVYSIGVDQVMVEYPPPKPPGTGKGRKSASGPVTVAGQQHKIPVSTRTGEEENKVWPLAMTPVQDKYIAIADSSGQVHLWSISSKTFIATQTVHADGVSSITSFNQFLITGSLDSTIKMWSTEAVDKSGHLRQVGHFNWTSSIEAMGAIQGQEPGEAVIMGGDCTGGVTLLKWK</sequence>
<dbReference type="InterPro" id="IPR056829">
    <property type="entry name" value="Beta-prop_TEP1_2nd"/>
</dbReference>
<dbReference type="InterPro" id="IPR037214">
    <property type="entry name" value="TROVE_dom_sf"/>
</dbReference>
<dbReference type="InterPro" id="IPR045804">
    <property type="entry name" value="DUF5920"/>
</dbReference>
<dbReference type="GO" id="GO:0003720">
    <property type="term" value="F:telomerase activity"/>
    <property type="evidence" value="ECO:0007669"/>
    <property type="project" value="TreeGrafter"/>
</dbReference>
<proteinExistence type="predicted"/>
<dbReference type="InterPro" id="IPR025139">
    <property type="entry name" value="DUF4062"/>
</dbReference>
<dbReference type="InterPro" id="IPR001680">
    <property type="entry name" value="WD40_rpt"/>
</dbReference>
<dbReference type="InParanoid" id="A0A1X7U4E1"/>
<dbReference type="Pfam" id="PF17908">
    <property type="entry name" value="APAF1_C"/>
    <property type="match status" value="1"/>
</dbReference>
<keyword evidence="2" id="KW-0677">Repeat</keyword>
<dbReference type="PANTHER" id="PTHR44791:SF1">
    <property type="entry name" value="TELOMERASE PROTEIN COMPONENT 1"/>
    <property type="match status" value="1"/>
</dbReference>
<dbReference type="PANTHER" id="PTHR44791">
    <property type="entry name" value="TELOMERASE PROTEIN COMPONENT 1 TEP1"/>
    <property type="match status" value="1"/>
</dbReference>
<dbReference type="Gene3D" id="3.40.50.300">
    <property type="entry name" value="P-loop containing nucleotide triphosphate hydrolases"/>
    <property type="match status" value="1"/>
</dbReference>
<dbReference type="InterPro" id="IPR052652">
    <property type="entry name" value="Telomerase_Complex_Comp"/>
</dbReference>
<accession>A0A1X7U4E1</accession>
<evidence type="ECO:0000313" key="6">
    <source>
        <dbReference type="EnsemblMetazoa" id="Aqu2.1.22533_001"/>
    </source>
</evidence>
<feature type="compositionally biased region" description="Low complexity" evidence="4">
    <location>
        <begin position="162"/>
        <end position="204"/>
    </location>
</feature>
<feature type="repeat" description="WD" evidence="3">
    <location>
        <begin position="2270"/>
        <end position="2299"/>
    </location>
</feature>
<evidence type="ECO:0000256" key="2">
    <source>
        <dbReference type="ARBA" id="ARBA00022737"/>
    </source>
</evidence>
<dbReference type="OrthoDB" id="427368at2759"/>
<dbReference type="GO" id="GO:0070034">
    <property type="term" value="F:telomerase RNA binding"/>
    <property type="evidence" value="ECO:0007669"/>
    <property type="project" value="TreeGrafter"/>
</dbReference>
<reference evidence="6" key="1">
    <citation type="submission" date="2017-05" db="UniProtKB">
        <authorList>
            <consortium name="EnsemblMetazoa"/>
        </authorList>
    </citation>
    <scope>IDENTIFICATION</scope>
</reference>
<feature type="domain" description="TROVE" evidence="5">
    <location>
        <begin position="372"/>
        <end position="818"/>
    </location>
</feature>
<dbReference type="SMART" id="SM00320">
    <property type="entry name" value="WD40"/>
    <property type="match status" value="18"/>
</dbReference>
<name>A0A1X7U4E1_AMPQE</name>
<dbReference type="PROSITE" id="PS50082">
    <property type="entry name" value="WD_REPEATS_2"/>
    <property type="match status" value="12"/>
</dbReference>
<keyword evidence="1 3" id="KW-0853">WD repeat</keyword>
<dbReference type="Pfam" id="PF05731">
    <property type="entry name" value="TROVE"/>
    <property type="match status" value="1"/>
</dbReference>
<dbReference type="Gene3D" id="2.130.10.10">
    <property type="entry name" value="YVTN repeat-like/Quinoprotein amine dehydrogenase"/>
    <property type="match status" value="6"/>
</dbReference>
<dbReference type="SUPFAM" id="SSF140864">
    <property type="entry name" value="TROVE domain-like"/>
    <property type="match status" value="1"/>
</dbReference>
<feature type="compositionally biased region" description="Polar residues" evidence="4">
    <location>
        <begin position="129"/>
        <end position="141"/>
    </location>
</feature>
<dbReference type="PROSITE" id="PS50294">
    <property type="entry name" value="WD_REPEATS_REGION"/>
    <property type="match status" value="8"/>
</dbReference>
<feature type="region of interest" description="Disordered" evidence="4">
    <location>
        <begin position="223"/>
        <end position="248"/>
    </location>
</feature>
<dbReference type="Pfam" id="PF19334">
    <property type="entry name" value="DUF5920"/>
    <property type="match status" value="1"/>
</dbReference>
<feature type="repeat" description="WD" evidence="3">
    <location>
        <begin position="1839"/>
        <end position="1879"/>
    </location>
</feature>
<protein>
    <recommendedName>
        <fullName evidence="5">TROVE domain-containing protein</fullName>
    </recommendedName>
</protein>
<dbReference type="Pfam" id="PF00400">
    <property type="entry name" value="WD40"/>
    <property type="match status" value="8"/>
</dbReference>
<dbReference type="EnsemblMetazoa" id="Aqu2.1.22533_001">
    <property type="protein sequence ID" value="Aqu2.1.22533_001"/>
    <property type="gene ID" value="Aqu2.1.22533"/>
</dbReference>
<dbReference type="InterPro" id="IPR036465">
    <property type="entry name" value="vWFA_dom_sf"/>
</dbReference>
<dbReference type="Gene3D" id="1.25.40.370">
    <property type="match status" value="1"/>
</dbReference>
<feature type="repeat" description="WD" evidence="3">
    <location>
        <begin position="2684"/>
        <end position="2716"/>
    </location>
</feature>
<feature type="region of interest" description="Disordered" evidence="4">
    <location>
        <begin position="2610"/>
        <end position="2631"/>
    </location>
</feature>
<feature type="repeat" description="WD" evidence="3">
    <location>
        <begin position="2184"/>
        <end position="2225"/>
    </location>
</feature>
<dbReference type="Pfam" id="PF13271">
    <property type="entry name" value="DUF4062"/>
    <property type="match status" value="1"/>
</dbReference>
<dbReference type="eggNOG" id="KOG4155">
    <property type="taxonomic scope" value="Eukaryota"/>
</dbReference>
<evidence type="ECO:0000256" key="4">
    <source>
        <dbReference type="SAM" id="MobiDB-lite"/>
    </source>
</evidence>
<dbReference type="Pfam" id="PF25469">
    <property type="entry name" value="WHD_NWD1"/>
    <property type="match status" value="1"/>
</dbReference>
<feature type="compositionally biased region" description="Acidic residues" evidence="4">
    <location>
        <begin position="589"/>
        <end position="613"/>
    </location>
</feature>
<organism evidence="6">
    <name type="scientific">Amphimedon queenslandica</name>
    <name type="common">Sponge</name>
    <dbReference type="NCBI Taxonomy" id="400682"/>
    <lineage>
        <taxon>Eukaryota</taxon>
        <taxon>Metazoa</taxon>
        <taxon>Porifera</taxon>
        <taxon>Demospongiae</taxon>
        <taxon>Heteroscleromorpha</taxon>
        <taxon>Haplosclerida</taxon>
        <taxon>Niphatidae</taxon>
        <taxon>Amphimedon</taxon>
    </lineage>
</organism>
<dbReference type="Gene3D" id="3.40.50.410">
    <property type="entry name" value="von Willebrand factor, type A domain"/>
    <property type="match status" value="1"/>
</dbReference>
<dbReference type="CDD" id="cd00200">
    <property type="entry name" value="WD40"/>
    <property type="match status" value="3"/>
</dbReference>
<feature type="repeat" description="WD" evidence="3">
    <location>
        <begin position="2007"/>
        <end position="2039"/>
    </location>
</feature>
<dbReference type="GO" id="GO:0005697">
    <property type="term" value="C:telomerase holoenzyme complex"/>
    <property type="evidence" value="ECO:0007669"/>
    <property type="project" value="TreeGrafter"/>
</dbReference>
<dbReference type="InterPro" id="IPR036322">
    <property type="entry name" value="WD40_repeat_dom_sf"/>
</dbReference>
<feature type="repeat" description="WD" evidence="3">
    <location>
        <begin position="1880"/>
        <end position="1921"/>
    </location>
</feature>
<evidence type="ECO:0000256" key="3">
    <source>
        <dbReference type="PROSITE-ProRule" id="PRU00221"/>
    </source>
</evidence>
<dbReference type="SUPFAM" id="SSF50978">
    <property type="entry name" value="WD40 repeat-like"/>
    <property type="match status" value="4"/>
</dbReference>
<evidence type="ECO:0000256" key="1">
    <source>
        <dbReference type="ARBA" id="ARBA00022574"/>
    </source>
</evidence>
<dbReference type="InterPro" id="IPR027417">
    <property type="entry name" value="P-loop_NTPase"/>
</dbReference>
<dbReference type="InterPro" id="IPR041452">
    <property type="entry name" value="APAF1_C"/>
</dbReference>
<feature type="repeat" description="WD" evidence="3">
    <location>
        <begin position="1797"/>
        <end position="1838"/>
    </location>
</feature>
<feature type="repeat" description="WD" evidence="3">
    <location>
        <begin position="2387"/>
        <end position="2417"/>
    </location>
</feature>
<dbReference type="Pfam" id="PF25047">
    <property type="entry name" value="Beta-prop_TEP1_2nd"/>
    <property type="match status" value="1"/>
</dbReference>
<feature type="compositionally biased region" description="Low complexity" evidence="4">
    <location>
        <begin position="102"/>
        <end position="128"/>
    </location>
</feature>
<dbReference type="PROSITE" id="PS00678">
    <property type="entry name" value="WD_REPEATS_1"/>
    <property type="match status" value="2"/>
</dbReference>
<dbReference type="InterPro" id="IPR015943">
    <property type="entry name" value="WD40/YVTN_repeat-like_dom_sf"/>
</dbReference>
<dbReference type="GO" id="GO:0000722">
    <property type="term" value="P:telomere maintenance via recombination"/>
    <property type="evidence" value="ECO:0007669"/>
    <property type="project" value="TreeGrafter"/>
</dbReference>